<comment type="caution">
    <text evidence="1">The sequence shown here is derived from an EMBL/GenBank/DDBJ whole genome shotgun (WGS) entry which is preliminary data.</text>
</comment>
<gene>
    <name evidence="1" type="ORF">GUH15_17330</name>
</gene>
<protein>
    <submittedName>
        <fullName evidence="1">Uncharacterized protein</fullName>
    </submittedName>
</protein>
<dbReference type="AlphaFoldDB" id="A0A8I0LBH0"/>
<accession>A0A8I0LBH0</accession>
<evidence type="ECO:0000313" key="1">
    <source>
        <dbReference type="EMBL" id="MBD4337783.1"/>
    </source>
</evidence>
<dbReference type="EMBL" id="JAABFR010001325">
    <property type="protein sequence ID" value="MBD4337783.1"/>
    <property type="molecule type" value="Genomic_DNA"/>
</dbReference>
<sequence>GKTAKTRTGVASGTALTFEQTASAAGFQKILNGNHTITVEVSDGKETVSTSATFTKAVHAASVTLAEPLAVEGDIT</sequence>
<dbReference type="Proteomes" id="UP000653002">
    <property type="component" value="Unassembled WGS sequence"/>
</dbReference>
<organism evidence="1 2">
    <name type="scientific">Xanthomonas citri pv. citri</name>
    <dbReference type="NCBI Taxonomy" id="611301"/>
    <lineage>
        <taxon>Bacteria</taxon>
        <taxon>Pseudomonadati</taxon>
        <taxon>Pseudomonadota</taxon>
        <taxon>Gammaproteobacteria</taxon>
        <taxon>Lysobacterales</taxon>
        <taxon>Lysobacteraceae</taxon>
        <taxon>Xanthomonas</taxon>
    </lineage>
</organism>
<feature type="non-terminal residue" evidence="1">
    <location>
        <position position="1"/>
    </location>
</feature>
<name>A0A8I0LBH0_XANCI</name>
<feature type="non-terminal residue" evidence="1">
    <location>
        <position position="76"/>
    </location>
</feature>
<evidence type="ECO:0000313" key="2">
    <source>
        <dbReference type="Proteomes" id="UP000653002"/>
    </source>
</evidence>
<proteinExistence type="predicted"/>
<reference evidence="1" key="1">
    <citation type="submission" date="2020-01" db="EMBL/GenBank/DDBJ databases">
        <authorList>
            <person name="Richard D."/>
        </authorList>
    </citation>
    <scope>NUCLEOTIDE SEQUENCE</scope>
    <source>
        <strain evidence="1">JP541</strain>
    </source>
</reference>